<dbReference type="InterPro" id="IPR014729">
    <property type="entry name" value="Rossmann-like_a/b/a_fold"/>
</dbReference>
<dbReference type="Proteomes" id="UP001595821">
    <property type="component" value="Unassembled WGS sequence"/>
</dbReference>
<sequence length="153" mass="16233">MTIETILLAVGPMDSVRADELADDVLEVAVPLEATVVVGHAFTSGEYDEIRDQLGFDVALEEADSDEIAARRTPVPELEERFEGADVDYEVRGVVGDHGPAIVDLADDVGADRIVVGGRRQSAGGKAVFGSTSQEIMQSANCPVTYVRDGVAE</sequence>
<dbReference type="PANTHER" id="PTHR46268:SF6">
    <property type="entry name" value="UNIVERSAL STRESS PROTEIN UP12"/>
    <property type="match status" value="1"/>
</dbReference>
<evidence type="ECO:0000259" key="2">
    <source>
        <dbReference type="Pfam" id="PF00582"/>
    </source>
</evidence>
<gene>
    <name evidence="3" type="ORF">ACFOZ7_18790</name>
</gene>
<name>A0ABD5P497_9EURY</name>
<comment type="similarity">
    <text evidence="1">Belongs to the universal stress protein A family.</text>
</comment>
<evidence type="ECO:0000313" key="3">
    <source>
        <dbReference type="EMBL" id="MFC4248945.1"/>
    </source>
</evidence>
<feature type="domain" description="UspA" evidence="2">
    <location>
        <begin position="4"/>
        <end position="148"/>
    </location>
</feature>
<dbReference type="RefSeq" id="WP_246971742.1">
    <property type="nucleotide sequence ID" value="NZ_CP095397.1"/>
</dbReference>
<organism evidence="3 4">
    <name type="scientific">Natribaculum luteum</name>
    <dbReference type="NCBI Taxonomy" id="1586232"/>
    <lineage>
        <taxon>Archaea</taxon>
        <taxon>Methanobacteriati</taxon>
        <taxon>Methanobacteriota</taxon>
        <taxon>Stenosarchaea group</taxon>
        <taxon>Halobacteria</taxon>
        <taxon>Halobacteriales</taxon>
        <taxon>Natrialbaceae</taxon>
        <taxon>Natribaculum</taxon>
    </lineage>
</organism>
<dbReference type="SUPFAM" id="SSF52402">
    <property type="entry name" value="Adenine nucleotide alpha hydrolases-like"/>
    <property type="match status" value="1"/>
</dbReference>
<evidence type="ECO:0000256" key="1">
    <source>
        <dbReference type="ARBA" id="ARBA00008791"/>
    </source>
</evidence>
<reference evidence="3 4" key="1">
    <citation type="journal article" date="2014" name="Int. J. Syst. Evol. Microbiol.">
        <title>Complete genome sequence of Corynebacterium casei LMG S-19264T (=DSM 44701T), isolated from a smear-ripened cheese.</title>
        <authorList>
            <consortium name="US DOE Joint Genome Institute (JGI-PGF)"/>
            <person name="Walter F."/>
            <person name="Albersmeier A."/>
            <person name="Kalinowski J."/>
            <person name="Ruckert C."/>
        </authorList>
    </citation>
    <scope>NUCLEOTIDE SEQUENCE [LARGE SCALE GENOMIC DNA]</scope>
    <source>
        <strain evidence="3 4">IBRC-M 10912</strain>
    </source>
</reference>
<dbReference type="InterPro" id="IPR006016">
    <property type="entry name" value="UspA"/>
</dbReference>
<proteinExistence type="inferred from homology"/>
<dbReference type="EMBL" id="JBHSDJ010000129">
    <property type="protein sequence ID" value="MFC4248945.1"/>
    <property type="molecule type" value="Genomic_DNA"/>
</dbReference>
<evidence type="ECO:0000313" key="4">
    <source>
        <dbReference type="Proteomes" id="UP001595821"/>
    </source>
</evidence>
<protein>
    <submittedName>
        <fullName evidence="3">Universal stress protein</fullName>
    </submittedName>
</protein>
<dbReference type="PANTHER" id="PTHR46268">
    <property type="entry name" value="STRESS RESPONSE PROTEIN NHAX"/>
    <property type="match status" value="1"/>
</dbReference>
<dbReference type="GeneID" id="71852578"/>
<comment type="caution">
    <text evidence="3">The sequence shown here is derived from an EMBL/GenBank/DDBJ whole genome shotgun (WGS) entry which is preliminary data.</text>
</comment>
<accession>A0ABD5P497</accession>
<dbReference type="Gene3D" id="3.40.50.620">
    <property type="entry name" value="HUPs"/>
    <property type="match status" value="1"/>
</dbReference>
<dbReference type="PRINTS" id="PR01438">
    <property type="entry name" value="UNVRSLSTRESS"/>
</dbReference>
<dbReference type="CDD" id="cd00293">
    <property type="entry name" value="USP-like"/>
    <property type="match status" value="1"/>
</dbReference>
<dbReference type="AlphaFoldDB" id="A0ABD5P497"/>
<dbReference type="InterPro" id="IPR006015">
    <property type="entry name" value="Universal_stress_UspA"/>
</dbReference>
<dbReference type="Pfam" id="PF00582">
    <property type="entry name" value="Usp"/>
    <property type="match status" value="1"/>
</dbReference>